<keyword evidence="1" id="KW-0472">Membrane</keyword>
<evidence type="ECO:0000313" key="2">
    <source>
        <dbReference type="EMBL" id="OWR28386.1"/>
    </source>
</evidence>
<keyword evidence="1" id="KW-1133">Transmembrane helix</keyword>
<dbReference type="Proteomes" id="UP000197904">
    <property type="component" value="Unassembled WGS sequence"/>
</dbReference>
<comment type="caution">
    <text evidence="2">The sequence shown here is derived from an EMBL/GenBank/DDBJ whole genome shotgun (WGS) entry which is preliminary data.</text>
</comment>
<evidence type="ECO:0008006" key="4">
    <source>
        <dbReference type="Google" id="ProtNLM"/>
    </source>
</evidence>
<reference evidence="2 3" key="1">
    <citation type="submission" date="2017-06" db="EMBL/GenBank/DDBJ databases">
        <authorList>
            <person name="Kim H.J."/>
            <person name="Triplett B.A."/>
        </authorList>
    </citation>
    <scope>NUCLEOTIDE SEQUENCE [LARGE SCALE GENOMIC DNA]</scope>
    <source>
        <strain evidence="2 3">S18795</strain>
    </source>
</reference>
<evidence type="ECO:0000313" key="3">
    <source>
        <dbReference type="Proteomes" id="UP000197904"/>
    </source>
</evidence>
<protein>
    <recommendedName>
        <fullName evidence="4">Transmembrane protein</fullName>
    </recommendedName>
</protein>
<dbReference type="EMBL" id="NIXP01000129">
    <property type="protein sequence ID" value="OWR28386.1"/>
    <property type="molecule type" value="Genomic_DNA"/>
</dbReference>
<feature type="transmembrane region" description="Helical" evidence="1">
    <location>
        <begin position="38"/>
        <end position="58"/>
    </location>
</feature>
<dbReference type="AlphaFoldDB" id="A0A246KU31"/>
<evidence type="ECO:0000256" key="1">
    <source>
        <dbReference type="SAM" id="Phobius"/>
    </source>
</evidence>
<feature type="transmembrane region" description="Helical" evidence="1">
    <location>
        <begin position="70"/>
        <end position="93"/>
    </location>
</feature>
<name>A0A246KU31_9GAMM</name>
<proteinExistence type="predicted"/>
<sequence length="95" mass="10341">MRKPRWLSLTGIALCALYPALTAWLVFDARSNSDPKSAYILMQLPVMLQTAALNAIGVGSWLSGMTWMTVYLLVIPPTLGVLYVLGAMLGSVLEQ</sequence>
<keyword evidence="1" id="KW-0812">Transmembrane</keyword>
<gene>
    <name evidence="2" type="ORF">CEE55_18960</name>
</gene>
<dbReference type="RefSeq" id="WP_049468818.1">
    <property type="nucleotide sequence ID" value="NZ_JBJMAE010000016.1"/>
</dbReference>
<organism evidence="2 3">
    <name type="scientific">Stenotrophomonas pavanii</name>
    <dbReference type="NCBI Taxonomy" id="487698"/>
    <lineage>
        <taxon>Bacteria</taxon>
        <taxon>Pseudomonadati</taxon>
        <taxon>Pseudomonadota</taxon>
        <taxon>Gammaproteobacteria</taxon>
        <taxon>Lysobacterales</taxon>
        <taxon>Lysobacteraceae</taxon>
        <taxon>Stenotrophomonas</taxon>
    </lineage>
</organism>
<accession>A0A246KU31</accession>